<dbReference type="OMA" id="YKTPNNN"/>
<keyword evidence="3" id="KW-1185">Reference proteome</keyword>
<proteinExistence type="predicted"/>
<reference evidence="2" key="2">
    <citation type="submission" date="2022-06" db="UniProtKB">
        <authorList>
            <consortium name="EnsemblMetazoa"/>
        </authorList>
    </citation>
    <scope>IDENTIFICATION</scope>
    <source>
        <strain evidence="2">DF5081</strain>
    </source>
</reference>
<protein>
    <recommendedName>
        <fullName evidence="4">DUF19 domain-containing protein</fullName>
    </recommendedName>
</protein>
<accession>A0A8R1DG95</accession>
<dbReference type="PANTHER" id="PTHR36161:SF5">
    <property type="entry name" value="DUF19 DOMAIN-CONTAINING PROTEIN"/>
    <property type="match status" value="1"/>
</dbReference>
<name>A0A8R1DG95_CAEJA</name>
<dbReference type="AlphaFoldDB" id="A0A8R1DG95"/>
<evidence type="ECO:0000313" key="3">
    <source>
        <dbReference type="Proteomes" id="UP000005237"/>
    </source>
</evidence>
<organism evidence="2 3">
    <name type="scientific">Caenorhabditis japonica</name>
    <dbReference type="NCBI Taxonomy" id="281687"/>
    <lineage>
        <taxon>Eukaryota</taxon>
        <taxon>Metazoa</taxon>
        <taxon>Ecdysozoa</taxon>
        <taxon>Nematoda</taxon>
        <taxon>Chromadorea</taxon>
        <taxon>Rhabditida</taxon>
        <taxon>Rhabditina</taxon>
        <taxon>Rhabditomorpha</taxon>
        <taxon>Rhabditoidea</taxon>
        <taxon>Rhabditidae</taxon>
        <taxon>Peloderinae</taxon>
        <taxon>Caenorhabditis</taxon>
    </lineage>
</organism>
<evidence type="ECO:0000313" key="2">
    <source>
        <dbReference type="EnsemblMetazoa" id="CJA01259a.1"/>
    </source>
</evidence>
<keyword evidence="1" id="KW-0732">Signal</keyword>
<dbReference type="Proteomes" id="UP000005237">
    <property type="component" value="Unassembled WGS sequence"/>
</dbReference>
<reference evidence="3" key="1">
    <citation type="submission" date="2010-08" db="EMBL/GenBank/DDBJ databases">
        <authorList>
            <consortium name="Caenorhabditis japonica Sequencing Consortium"/>
            <person name="Wilson R.K."/>
        </authorList>
    </citation>
    <scope>NUCLEOTIDE SEQUENCE [LARGE SCALE GENOMIC DNA]</scope>
    <source>
        <strain evidence="3">DF5081</strain>
    </source>
</reference>
<feature type="signal peptide" evidence="1">
    <location>
        <begin position="1"/>
        <end position="16"/>
    </location>
</feature>
<feature type="chain" id="PRO_5035768034" description="DUF19 domain-containing protein" evidence="1">
    <location>
        <begin position="17"/>
        <end position="198"/>
    </location>
</feature>
<sequence length="198" mass="21387">MFVFLLALVLAKLSYGDNRSDMYDIAAGKLGVTFYTSAEMQTIAKCAEPQVYKTPNNNTAITSAAKNCILNNSGNKAVQALSLYNNANSCLDPEALDDVATKLTPPLAKLAQPLVKKIKNALSDCKANNQKTGDAKQEACIQKCYGVAKAAITLDYVDGICKKLVNQNVTKQEWGCAQKYLPSVVTTSKYNCSKIVKS</sequence>
<dbReference type="PANTHER" id="PTHR36161">
    <property type="entry name" value="PROTEIN CBG06377-RELATED"/>
    <property type="match status" value="1"/>
</dbReference>
<evidence type="ECO:0008006" key="4">
    <source>
        <dbReference type="Google" id="ProtNLM"/>
    </source>
</evidence>
<dbReference type="EnsemblMetazoa" id="CJA01259a.1">
    <property type="protein sequence ID" value="CJA01259a.1"/>
    <property type="gene ID" value="WBGene00120463"/>
</dbReference>
<evidence type="ECO:0000256" key="1">
    <source>
        <dbReference type="SAM" id="SignalP"/>
    </source>
</evidence>